<dbReference type="Pfam" id="PF09334">
    <property type="entry name" value="tRNA-synt_1g"/>
    <property type="match status" value="1"/>
</dbReference>
<dbReference type="Gene3D" id="1.10.730.10">
    <property type="entry name" value="Isoleucyl-tRNA Synthetase, Domain 1"/>
    <property type="match status" value="1"/>
</dbReference>
<feature type="binding site" evidence="9">
    <location>
        <position position="746"/>
    </location>
    <ligand>
        <name>ATP</name>
        <dbReference type="ChEBI" id="CHEBI:30616"/>
    </ligand>
</feature>
<dbReference type="GO" id="GO:0004823">
    <property type="term" value="F:leucine-tRNA ligase activity"/>
    <property type="evidence" value="ECO:0007669"/>
    <property type="project" value="UniProtKB-EC"/>
</dbReference>
<dbReference type="EMBL" id="JAKNCJ010000001">
    <property type="protein sequence ID" value="MCL6421861.1"/>
    <property type="molecule type" value="Genomic_DNA"/>
</dbReference>
<feature type="short sequence motif" description="'KMSKS' region" evidence="9">
    <location>
        <begin position="743"/>
        <end position="747"/>
    </location>
</feature>
<evidence type="ECO:0000256" key="2">
    <source>
        <dbReference type="ARBA" id="ARBA00022490"/>
    </source>
</evidence>
<dbReference type="SUPFAM" id="SSF52374">
    <property type="entry name" value="Nucleotidylyl transferase"/>
    <property type="match status" value="1"/>
</dbReference>
<evidence type="ECO:0000256" key="8">
    <source>
        <dbReference type="ARBA" id="ARBA00047469"/>
    </source>
</evidence>
<dbReference type="RefSeq" id="WP_249736023.1">
    <property type="nucleotide sequence ID" value="NZ_JAKNCJ010000001.1"/>
</dbReference>
<evidence type="ECO:0000256" key="10">
    <source>
        <dbReference type="RuleBase" id="RU363039"/>
    </source>
</evidence>
<comment type="caution">
    <text evidence="9">Lacks conserved residue(s) required for the propagation of feature annotation.</text>
</comment>
<dbReference type="InterPro" id="IPR025709">
    <property type="entry name" value="Leu_tRNA-synth_edit"/>
</dbReference>
<feature type="domain" description="Methionyl/Valyl/Leucyl/Isoleucyl-tRNA synthetase anticodon-binding" evidence="11">
    <location>
        <begin position="823"/>
        <end position="931"/>
    </location>
</feature>
<comment type="subcellular location">
    <subcellularLocation>
        <location evidence="9">Cytoplasm</location>
    </subcellularLocation>
</comment>
<keyword evidence="15" id="KW-1185">Reference proteome</keyword>
<dbReference type="SUPFAM" id="SSF47323">
    <property type="entry name" value="Anticodon-binding domain of a subclass of class I aminoacyl-tRNA synthetases"/>
    <property type="match status" value="1"/>
</dbReference>
<dbReference type="Pfam" id="PF08264">
    <property type="entry name" value="Anticodon_1"/>
    <property type="match status" value="1"/>
</dbReference>
<dbReference type="Gene3D" id="3.40.50.620">
    <property type="entry name" value="HUPs"/>
    <property type="match status" value="3"/>
</dbReference>
<feature type="domain" description="Methionyl/Leucyl tRNA synthetase" evidence="12">
    <location>
        <begin position="54"/>
        <end position="160"/>
    </location>
</feature>
<evidence type="ECO:0000256" key="3">
    <source>
        <dbReference type="ARBA" id="ARBA00022598"/>
    </source>
</evidence>
<feature type="domain" description="Leucyl-tRNA synthetase editing" evidence="13">
    <location>
        <begin position="310"/>
        <end position="512"/>
    </location>
</feature>
<dbReference type="SUPFAM" id="SSF50677">
    <property type="entry name" value="ValRS/IleRS/LeuRS editing domain"/>
    <property type="match status" value="1"/>
</dbReference>
<dbReference type="InterPro" id="IPR009008">
    <property type="entry name" value="Val/Leu/Ile-tRNA-synth_edit"/>
</dbReference>
<dbReference type="NCBIfam" id="TIGR00396">
    <property type="entry name" value="leuS_bact"/>
    <property type="match status" value="1"/>
</dbReference>
<comment type="catalytic activity">
    <reaction evidence="8 9">
        <text>tRNA(Leu) + L-leucine + ATP = L-leucyl-tRNA(Leu) + AMP + diphosphate</text>
        <dbReference type="Rhea" id="RHEA:11688"/>
        <dbReference type="Rhea" id="RHEA-COMP:9613"/>
        <dbReference type="Rhea" id="RHEA-COMP:9622"/>
        <dbReference type="ChEBI" id="CHEBI:30616"/>
        <dbReference type="ChEBI" id="CHEBI:33019"/>
        <dbReference type="ChEBI" id="CHEBI:57427"/>
        <dbReference type="ChEBI" id="CHEBI:78442"/>
        <dbReference type="ChEBI" id="CHEBI:78494"/>
        <dbReference type="ChEBI" id="CHEBI:456215"/>
        <dbReference type="EC" id="6.1.1.4"/>
    </reaction>
</comment>
<evidence type="ECO:0000256" key="1">
    <source>
        <dbReference type="ARBA" id="ARBA00005594"/>
    </source>
</evidence>
<evidence type="ECO:0000313" key="14">
    <source>
        <dbReference type="EMBL" id="MCL6421861.1"/>
    </source>
</evidence>
<keyword evidence="3 9" id="KW-0436">Ligase</keyword>
<dbReference type="Gene3D" id="3.90.740.10">
    <property type="entry name" value="Valyl/Leucyl/Isoleucyl-tRNA synthetase, editing domain"/>
    <property type="match status" value="1"/>
</dbReference>
<comment type="similarity">
    <text evidence="1 9 10">Belongs to the class-I aminoacyl-tRNA synthetase family.</text>
</comment>
<dbReference type="InterPro" id="IPR013155">
    <property type="entry name" value="M/V/L/I-tRNA-synth_anticd-bd"/>
</dbReference>
<dbReference type="Pfam" id="PF13603">
    <property type="entry name" value="tRNA-synt_1_2"/>
    <property type="match status" value="1"/>
</dbReference>
<evidence type="ECO:0000259" key="13">
    <source>
        <dbReference type="Pfam" id="PF13603"/>
    </source>
</evidence>
<sequence>MSEAPFRYTAAMADEIEKRWQQRWEDDGTFHAVNPVGPLSDGTPASELGEKMYIMDMFPYPSGKGLHVGHPLGYIATDVVARFHRTRGKNVLYTMGYDAFGLPAEQFAVQTGTHPRVTTEANVANMRRQLRRMGLSHDPRRSLATTDPAFVKWTQWIFLRIFDSWYDPSAANADGATGRARPISELPGALRAGEVDPFALADRQGITLPEEWAGRTAADVASASDAELERLAESFRLAYISETPVNWCPGLGTVLANEEVTPEGRSDVGNFPVFKRTLRQWNMRITAYADRLLEDLDRVDWPESVRSMQRNWIGRSRGAQITFTLEDLAGASFDVFTTRADTLFGATFCVLAPEHELLADPQALPAAWPLEAPAAWKDGAATPREAVAAYQERAAAADPAERTAEGREKTGVFTGLYAVNPMDGRRLPVFTADYVLTGYGTGAIMAVPAEDERDFAFAERYDLPVIRTVQVPDGFERGAYTGEGEKINSAGPGLDLNGMAKEEAKAAAVRYAEEQGFGRARTTYRLRDWLFSRQRYWGEPFPIVYALDDPETPIALPESMLPVDLPEVTDFSPKTFDPMDAETEPQTPLSRATDWTTLTLDLGDGPRQYRRDTNVMPQWAGSSWYQLRYIDPSDDQQLVAPENEEYWLGPRGEGDVGGVDLYVGGVEHAVLHLLYARFWHKVLFDRGDVTSQEPFHRLFNQGYVQAYAYTDARGMYVPAAEVVEEADGSFTYNGEPAFQEYGKMGKSLKNMVTPDDMYDEYGADTFRVYEMSMGPLDLSRPWETRAVVGSQRFLQRLWRLVVDEETGEVIVSDEPAALESKKALHRAIDGVGRDMEQMQFNTAIAKLIELVNHLTKSGTSPREVIEPLVVMVAPLAPHIAEELWARLGHESTVTRAPFPAVDPEMLKADSVTCVVQIKGKVRHRLEVDPEISEADLEALVMGEARVQELIAGQDVRKVIVRAPKLVNIVV</sequence>
<dbReference type="EC" id="6.1.1.4" evidence="9"/>
<dbReference type="InterPro" id="IPR009080">
    <property type="entry name" value="tRNAsynth_Ia_anticodon-bd"/>
</dbReference>
<gene>
    <name evidence="9 14" type="primary">leuS</name>
    <name evidence="14" type="ORF">Bequi_00425</name>
</gene>
<dbReference type="HAMAP" id="MF_00049_B">
    <property type="entry name" value="Leu_tRNA_synth_B"/>
    <property type="match status" value="1"/>
</dbReference>
<keyword evidence="4 9" id="KW-0547">Nucleotide-binding</keyword>
<keyword evidence="6 9" id="KW-0648">Protein biosynthesis</keyword>
<keyword evidence="7 9" id="KW-0030">Aminoacyl-tRNA synthetase</keyword>
<evidence type="ECO:0000256" key="9">
    <source>
        <dbReference type="HAMAP-Rule" id="MF_00049"/>
    </source>
</evidence>
<proteinExistence type="inferred from homology"/>
<name>A0ABT0QW25_9MICO</name>
<protein>
    <recommendedName>
        <fullName evidence="9">Leucine--tRNA ligase</fullName>
        <ecNumber evidence="9">6.1.1.4</ecNumber>
    </recommendedName>
    <alternativeName>
        <fullName evidence="9">Leucyl-tRNA synthetase</fullName>
        <shortName evidence="9">LeuRS</shortName>
    </alternativeName>
</protein>
<dbReference type="InterPro" id="IPR002302">
    <property type="entry name" value="Leu-tRNA-ligase"/>
</dbReference>
<evidence type="ECO:0000256" key="6">
    <source>
        <dbReference type="ARBA" id="ARBA00022917"/>
    </source>
</evidence>
<organism evidence="14 15">
    <name type="scientific">Brachybacterium equifaecis</name>
    <dbReference type="NCBI Taxonomy" id="2910770"/>
    <lineage>
        <taxon>Bacteria</taxon>
        <taxon>Bacillati</taxon>
        <taxon>Actinomycetota</taxon>
        <taxon>Actinomycetes</taxon>
        <taxon>Micrococcales</taxon>
        <taxon>Dermabacteraceae</taxon>
        <taxon>Brachybacterium</taxon>
    </lineage>
</organism>
<evidence type="ECO:0000256" key="7">
    <source>
        <dbReference type="ARBA" id="ARBA00023146"/>
    </source>
</evidence>
<reference evidence="14" key="1">
    <citation type="submission" date="2022-02" db="EMBL/GenBank/DDBJ databases">
        <authorList>
            <person name="Lee M."/>
            <person name="Kim S.-J."/>
            <person name="Jung M.-Y."/>
        </authorList>
    </citation>
    <scope>NUCLEOTIDE SEQUENCE</scope>
    <source>
        <strain evidence="14">JHP9</strain>
    </source>
</reference>
<accession>A0ABT0QW25</accession>
<evidence type="ECO:0000256" key="4">
    <source>
        <dbReference type="ARBA" id="ARBA00022741"/>
    </source>
</evidence>
<dbReference type="InterPro" id="IPR001412">
    <property type="entry name" value="aa-tRNA-synth_I_CS"/>
</dbReference>
<dbReference type="PANTHER" id="PTHR43740:SF2">
    <property type="entry name" value="LEUCINE--TRNA LIGASE, MITOCHONDRIAL"/>
    <property type="match status" value="1"/>
</dbReference>
<evidence type="ECO:0000313" key="15">
    <source>
        <dbReference type="Proteomes" id="UP001203761"/>
    </source>
</evidence>
<evidence type="ECO:0000259" key="11">
    <source>
        <dbReference type="Pfam" id="PF08264"/>
    </source>
</evidence>
<dbReference type="Proteomes" id="UP001203761">
    <property type="component" value="Unassembled WGS sequence"/>
</dbReference>
<evidence type="ECO:0000259" key="12">
    <source>
        <dbReference type="Pfam" id="PF09334"/>
    </source>
</evidence>
<dbReference type="InterPro" id="IPR014729">
    <property type="entry name" value="Rossmann-like_a/b/a_fold"/>
</dbReference>
<dbReference type="PROSITE" id="PS00178">
    <property type="entry name" value="AA_TRNA_LIGASE_I"/>
    <property type="match status" value="1"/>
</dbReference>
<keyword evidence="2 9" id="KW-0963">Cytoplasm</keyword>
<dbReference type="CDD" id="cd07958">
    <property type="entry name" value="Anticodon_Ia_Leu_BEm"/>
    <property type="match status" value="1"/>
</dbReference>
<evidence type="ECO:0000256" key="5">
    <source>
        <dbReference type="ARBA" id="ARBA00022840"/>
    </source>
</evidence>
<keyword evidence="5 9" id="KW-0067">ATP-binding</keyword>
<dbReference type="PANTHER" id="PTHR43740">
    <property type="entry name" value="LEUCYL-TRNA SYNTHETASE"/>
    <property type="match status" value="1"/>
</dbReference>
<dbReference type="InterPro" id="IPR015413">
    <property type="entry name" value="Methionyl/Leucyl_tRNA_Synth"/>
</dbReference>
<dbReference type="PRINTS" id="PR00985">
    <property type="entry name" value="TRNASYNTHLEU"/>
</dbReference>
<comment type="caution">
    <text evidence="14">The sequence shown here is derived from an EMBL/GenBank/DDBJ whole genome shotgun (WGS) entry which is preliminary data.</text>
</comment>